<dbReference type="RefSeq" id="WP_047575882.1">
    <property type="nucleotide sequence ID" value="NZ_JPQT01000108.1"/>
</dbReference>
<organism evidence="2 3">
    <name type="scientific">Pseudomonas syringae</name>
    <dbReference type="NCBI Taxonomy" id="317"/>
    <lineage>
        <taxon>Bacteria</taxon>
        <taxon>Pseudomonadati</taxon>
        <taxon>Pseudomonadota</taxon>
        <taxon>Gammaproteobacteria</taxon>
        <taxon>Pseudomonadales</taxon>
        <taxon>Pseudomonadaceae</taxon>
        <taxon>Pseudomonas</taxon>
    </lineage>
</organism>
<name>A0A085V5K0_PSESX</name>
<dbReference type="InterPro" id="IPR027417">
    <property type="entry name" value="P-loop_NTPase"/>
</dbReference>
<sequence length="289" mass="31820">MKIATILSTKGGPGKTTVTANLGAFCADANIRTLLIDLDTQPSLSSFYRLEHEAPFGTYQLISQNETIPDLVISRTCIPNLSLILSNDPHNQLSNMLLYAADGRLRLRNLMSEFALDYDLILIDTQGARSVTLETALLCSDLAISPITPDMLAAREFYRGTQQLLKDLAPLASLGVHTPPLNIVINKLDATNDASLIYQSLVETLADHPQINLLDTTIPAAVSFRRAATEGIPAHRLEHRQPHKRRAPAAFNVMRALATELFPEWRCHFDKLALDTLGSTHDEDQEVAS</sequence>
<dbReference type="AlphaFoldDB" id="A0A085V5K0"/>
<dbReference type="Pfam" id="PF13614">
    <property type="entry name" value="AAA_31"/>
    <property type="match status" value="1"/>
</dbReference>
<dbReference type="PANTHER" id="PTHR13696">
    <property type="entry name" value="P-LOOP CONTAINING NUCLEOSIDE TRIPHOSPHATE HYDROLASE"/>
    <property type="match status" value="1"/>
</dbReference>
<accession>A0A085V5K0</accession>
<evidence type="ECO:0000313" key="2">
    <source>
        <dbReference type="EMBL" id="KFE50713.1"/>
    </source>
</evidence>
<dbReference type="SUPFAM" id="SSF52540">
    <property type="entry name" value="P-loop containing nucleoside triphosphate hydrolases"/>
    <property type="match status" value="1"/>
</dbReference>
<protein>
    <submittedName>
        <fullName evidence="2">Cobyrinic acid a,c-diamide synthase</fullName>
    </submittedName>
</protein>
<dbReference type="EMBL" id="JPQT01000108">
    <property type="protein sequence ID" value="KFE50713.1"/>
    <property type="molecule type" value="Genomic_DNA"/>
</dbReference>
<reference evidence="2 3" key="1">
    <citation type="submission" date="2014-07" db="EMBL/GenBank/DDBJ databases">
        <title>Draft Genome Sequences of Environmental Pseudomonas syringae strains.</title>
        <authorList>
            <person name="Baltrus D.A."/>
            <person name="Berge O."/>
            <person name="Morris C."/>
        </authorList>
    </citation>
    <scope>NUCLEOTIDE SEQUENCE [LARGE SCALE GENOMIC DNA]</scope>
    <source>
        <strain evidence="2 3">CEB003</strain>
    </source>
</reference>
<evidence type="ECO:0000259" key="1">
    <source>
        <dbReference type="Pfam" id="PF13614"/>
    </source>
</evidence>
<dbReference type="InterPro" id="IPR050678">
    <property type="entry name" value="DNA_Partitioning_ATPase"/>
</dbReference>
<evidence type="ECO:0000313" key="3">
    <source>
        <dbReference type="Proteomes" id="UP000028643"/>
    </source>
</evidence>
<dbReference type="InterPro" id="IPR025669">
    <property type="entry name" value="AAA_dom"/>
</dbReference>
<comment type="caution">
    <text evidence="2">The sequence shown here is derived from an EMBL/GenBank/DDBJ whole genome shotgun (WGS) entry which is preliminary data.</text>
</comment>
<proteinExistence type="predicted"/>
<dbReference type="Proteomes" id="UP000028643">
    <property type="component" value="Unassembled WGS sequence"/>
</dbReference>
<dbReference type="CDD" id="cd02042">
    <property type="entry name" value="ParAB_family"/>
    <property type="match status" value="1"/>
</dbReference>
<gene>
    <name evidence="2" type="ORF">IV02_14875</name>
</gene>
<dbReference type="PANTHER" id="PTHR13696:SF96">
    <property type="entry name" value="COBQ_COBB_MIND_PARA NUCLEOTIDE BINDING DOMAIN-CONTAINING PROTEIN"/>
    <property type="match status" value="1"/>
</dbReference>
<feature type="domain" description="AAA" evidence="1">
    <location>
        <begin position="1"/>
        <end position="167"/>
    </location>
</feature>
<dbReference type="PATRIC" id="fig|317.174.peg.3041"/>
<dbReference type="Gene3D" id="3.40.50.300">
    <property type="entry name" value="P-loop containing nucleotide triphosphate hydrolases"/>
    <property type="match status" value="1"/>
</dbReference>